<dbReference type="AlphaFoldDB" id="A0AAW1VI05"/>
<dbReference type="Proteomes" id="UP001431783">
    <property type="component" value="Unassembled WGS sequence"/>
</dbReference>
<accession>A0AAW1VI05</accession>
<evidence type="ECO:0000313" key="2">
    <source>
        <dbReference type="Proteomes" id="UP001431783"/>
    </source>
</evidence>
<sequence>MGYMKSALQKILSVRPHVTILHVFSDGPTSQYRNGSNIYLWIKTLIEQFPQITASTWTFSEPGHGEGPMEGVGGVTIIPEKIDAIPEIMNVTKIVWQKTSDVIILLYQFSKLLREIKLQAFSVGDRDKESPVPEMLDLDIEKNDQFLNYLHMSRKSIYDAVYGSDSSDDENLQKVSDRLHGKSDDNCAGLSYGNDKENFHPNMIHPKTFLLVNVPTEN</sequence>
<organism evidence="1 2">
    <name type="scientific">Henosepilachna vigintioctopunctata</name>
    <dbReference type="NCBI Taxonomy" id="420089"/>
    <lineage>
        <taxon>Eukaryota</taxon>
        <taxon>Metazoa</taxon>
        <taxon>Ecdysozoa</taxon>
        <taxon>Arthropoda</taxon>
        <taxon>Hexapoda</taxon>
        <taxon>Insecta</taxon>
        <taxon>Pterygota</taxon>
        <taxon>Neoptera</taxon>
        <taxon>Endopterygota</taxon>
        <taxon>Coleoptera</taxon>
        <taxon>Polyphaga</taxon>
        <taxon>Cucujiformia</taxon>
        <taxon>Coccinelloidea</taxon>
        <taxon>Coccinellidae</taxon>
        <taxon>Epilachninae</taxon>
        <taxon>Epilachnini</taxon>
        <taxon>Henosepilachna</taxon>
    </lineage>
</organism>
<evidence type="ECO:0000313" key="1">
    <source>
        <dbReference type="EMBL" id="KAK9892546.1"/>
    </source>
</evidence>
<name>A0AAW1VI05_9CUCU</name>
<gene>
    <name evidence="1" type="ORF">WA026_020529</name>
</gene>
<proteinExistence type="predicted"/>
<dbReference type="EMBL" id="JARQZJ010000135">
    <property type="protein sequence ID" value="KAK9892546.1"/>
    <property type="molecule type" value="Genomic_DNA"/>
</dbReference>
<comment type="caution">
    <text evidence="1">The sequence shown here is derived from an EMBL/GenBank/DDBJ whole genome shotgun (WGS) entry which is preliminary data.</text>
</comment>
<keyword evidence="2" id="KW-1185">Reference proteome</keyword>
<protein>
    <submittedName>
        <fullName evidence="1">Uncharacterized protein</fullName>
    </submittedName>
</protein>
<reference evidence="1 2" key="1">
    <citation type="submission" date="2023-03" db="EMBL/GenBank/DDBJ databases">
        <title>Genome insight into feeding habits of ladybird beetles.</title>
        <authorList>
            <person name="Li H.-S."/>
            <person name="Huang Y.-H."/>
            <person name="Pang H."/>
        </authorList>
    </citation>
    <scope>NUCLEOTIDE SEQUENCE [LARGE SCALE GENOMIC DNA]</scope>
    <source>
        <strain evidence="1">SYSU_2023b</strain>
        <tissue evidence="1">Whole body</tissue>
    </source>
</reference>